<dbReference type="EMBL" id="PYDT01000005">
    <property type="protein sequence ID" value="THU59563.1"/>
    <property type="molecule type" value="Genomic_DNA"/>
</dbReference>
<proteinExistence type="predicted"/>
<sequence>MKEERLAEGGKANEMGGRPLEVGVISALEKSGSSIGAETDSSCKDSGISLKPMNSGTRIQTCQAKLRRVQVEFTTQSKHRSCYLNLERPDAAIHLKAQLSWPECMTWIS</sequence>
<protein>
    <submittedName>
        <fullName evidence="1">Uncharacterized protein</fullName>
    </submittedName>
</protein>
<organism evidence="1 2">
    <name type="scientific">Musa balbisiana</name>
    <name type="common">Banana</name>
    <dbReference type="NCBI Taxonomy" id="52838"/>
    <lineage>
        <taxon>Eukaryota</taxon>
        <taxon>Viridiplantae</taxon>
        <taxon>Streptophyta</taxon>
        <taxon>Embryophyta</taxon>
        <taxon>Tracheophyta</taxon>
        <taxon>Spermatophyta</taxon>
        <taxon>Magnoliopsida</taxon>
        <taxon>Liliopsida</taxon>
        <taxon>Zingiberales</taxon>
        <taxon>Musaceae</taxon>
        <taxon>Musa</taxon>
    </lineage>
</organism>
<accession>A0A4S8JCM9</accession>
<evidence type="ECO:0000313" key="2">
    <source>
        <dbReference type="Proteomes" id="UP000317650"/>
    </source>
</evidence>
<gene>
    <name evidence="1" type="ORF">C4D60_Mb07t03420</name>
</gene>
<name>A0A4S8JCM9_MUSBA</name>
<dbReference type="Proteomes" id="UP000317650">
    <property type="component" value="Chromosome 7"/>
</dbReference>
<comment type="caution">
    <text evidence="1">The sequence shown here is derived from an EMBL/GenBank/DDBJ whole genome shotgun (WGS) entry which is preliminary data.</text>
</comment>
<dbReference type="AlphaFoldDB" id="A0A4S8JCM9"/>
<evidence type="ECO:0000313" key="1">
    <source>
        <dbReference type="EMBL" id="THU59563.1"/>
    </source>
</evidence>
<keyword evidence="2" id="KW-1185">Reference proteome</keyword>
<reference evidence="1 2" key="1">
    <citation type="journal article" date="2019" name="Nat. Plants">
        <title>Genome sequencing of Musa balbisiana reveals subgenome evolution and function divergence in polyploid bananas.</title>
        <authorList>
            <person name="Yao X."/>
        </authorList>
    </citation>
    <scope>NUCLEOTIDE SEQUENCE [LARGE SCALE GENOMIC DNA]</scope>
    <source>
        <strain evidence="2">cv. DH-PKW</strain>
        <tissue evidence="1">Leaves</tissue>
    </source>
</reference>